<sequence>MFPDRFGQSLFMESKLSDNKRDKLKDSEFGIPDKRAYPLNDKSHVEAAVRMFPHADDSDKKDLPKGY</sequence>
<organism evidence="1">
    <name type="scientific">human gut metagenome</name>
    <dbReference type="NCBI Taxonomy" id="408170"/>
    <lineage>
        <taxon>unclassified sequences</taxon>
        <taxon>metagenomes</taxon>
        <taxon>organismal metagenomes</taxon>
    </lineage>
</organism>
<gene>
    <name evidence="1" type="ORF">LEA_02373</name>
</gene>
<accession>K1UHM3</accession>
<reference evidence="1" key="1">
    <citation type="journal article" date="2013" name="Environ. Microbiol.">
        <title>Microbiota from the distal guts of lean and obese adolescents exhibit partial functional redundancy besides clear differences in community structure.</title>
        <authorList>
            <person name="Ferrer M."/>
            <person name="Ruiz A."/>
            <person name="Lanza F."/>
            <person name="Haange S.B."/>
            <person name="Oberbach A."/>
            <person name="Till H."/>
            <person name="Bargiela R."/>
            <person name="Campoy C."/>
            <person name="Segura M.T."/>
            <person name="Richter M."/>
            <person name="von Bergen M."/>
            <person name="Seifert J."/>
            <person name="Suarez A."/>
        </authorList>
    </citation>
    <scope>NUCLEOTIDE SEQUENCE</scope>
</reference>
<protein>
    <submittedName>
        <fullName evidence="1">Uncharacterized protein</fullName>
    </submittedName>
</protein>
<dbReference type="AlphaFoldDB" id="K1UHM3"/>
<evidence type="ECO:0000313" key="1">
    <source>
        <dbReference type="EMBL" id="EKC79499.1"/>
    </source>
</evidence>
<name>K1UHM3_9ZZZZ</name>
<dbReference type="EMBL" id="AJWY01001643">
    <property type="protein sequence ID" value="EKC79499.1"/>
    <property type="molecule type" value="Genomic_DNA"/>
</dbReference>
<proteinExistence type="predicted"/>
<comment type="caution">
    <text evidence="1">The sequence shown here is derived from an EMBL/GenBank/DDBJ whole genome shotgun (WGS) entry which is preliminary data.</text>
</comment>